<keyword evidence="7 12" id="KW-0798">TonB box</keyword>
<organism evidence="15 16">
    <name type="scientific">Ahniella affigens</name>
    <dbReference type="NCBI Taxonomy" id="2021234"/>
    <lineage>
        <taxon>Bacteria</taxon>
        <taxon>Pseudomonadati</taxon>
        <taxon>Pseudomonadota</taxon>
        <taxon>Gammaproteobacteria</taxon>
        <taxon>Lysobacterales</taxon>
        <taxon>Rhodanobacteraceae</taxon>
        <taxon>Ahniella</taxon>
    </lineage>
</organism>
<evidence type="ECO:0000256" key="1">
    <source>
        <dbReference type="ARBA" id="ARBA00004571"/>
    </source>
</evidence>
<keyword evidence="5 11" id="KW-0812">Transmembrane</keyword>
<evidence type="ECO:0000256" key="5">
    <source>
        <dbReference type="ARBA" id="ARBA00022692"/>
    </source>
</evidence>
<evidence type="ECO:0000256" key="12">
    <source>
        <dbReference type="RuleBase" id="RU003357"/>
    </source>
</evidence>
<reference evidence="15 16" key="1">
    <citation type="submission" date="2018-03" db="EMBL/GenBank/DDBJ databases">
        <title>Ahniella affigens gen. nov., sp. nov., a gammaproteobacterium isolated from sandy soil near a stream.</title>
        <authorList>
            <person name="Ko Y."/>
            <person name="Kim J.-H."/>
        </authorList>
    </citation>
    <scope>NUCLEOTIDE SEQUENCE [LARGE SCALE GENOMIC DNA]</scope>
    <source>
        <strain evidence="15 16">D13</strain>
    </source>
</reference>
<evidence type="ECO:0000259" key="14">
    <source>
        <dbReference type="Pfam" id="PF07715"/>
    </source>
</evidence>
<keyword evidence="16" id="KW-1185">Reference proteome</keyword>
<evidence type="ECO:0000256" key="3">
    <source>
        <dbReference type="ARBA" id="ARBA00022448"/>
    </source>
</evidence>
<feature type="domain" description="TonB-dependent receptor-like beta-barrel" evidence="13">
    <location>
        <begin position="324"/>
        <end position="708"/>
    </location>
</feature>
<dbReference type="GO" id="GO:0015232">
    <property type="term" value="F:heme transmembrane transporter activity"/>
    <property type="evidence" value="ECO:0007669"/>
    <property type="project" value="InterPro"/>
</dbReference>
<dbReference type="InterPro" id="IPR012910">
    <property type="entry name" value="Plug_dom"/>
</dbReference>
<dbReference type="InterPro" id="IPR039426">
    <property type="entry name" value="TonB-dep_rcpt-like"/>
</dbReference>
<dbReference type="InterPro" id="IPR010949">
    <property type="entry name" value="TonB_Hb/transfer/lactofer_rcpt"/>
</dbReference>
<sequence length="747" mass="81976">MAPFLALETLMSTSLSPLVCLILQAISADSVATTEPVAVTKATEATRLETVVAVGNRREQRLSEVAGTVSVITQSEQAGHLVQNLTDLVRYEPGVHVVEDATRFGAQGFSIRGLDGNRVLMRVDGVPVRDAFSVGSFSRSSRAAVDTELLSRTELLRGPASTIHGSSALAGVVDFHTVGADDILSGKDQGLGIGARSTLLSRDQSWSKSAFLADRFEQSEWVVGYVQRTRAERDTNPRPGGLPANPQSATEQAGLLKWQQFGLPIGDLSVGVDVRSADTSTDVQSLVHGPSQYASTEAMLAHDEEQDLRIRAALALPAARFGLDSLDASLAIGRSKVDQRTLQWRAAEPPRTQRNRRDRRFVFDESMLAFNLIGDRQWDQGFASHAVAFGLDLSEARGREARDGAETNLVTGASTNVVLGEVFPLRDFPETVSREAALFVQDDLQITDAWTVIPGLRYEWFAVNADPDALYHADNPNQRVSDLSDSALTGKLGVIWQASDQWQGFLQYAEGFRAPPASDLNLGFNLPAFNYVALPNPDLRPEHSRGLELGARWSGEHSSTELVFFESHYRDLIESRVNLGRNAEGQLVFQSQNRAKARIRGLELRANADLPWQGFSTFANLAVTEGKDRVRDQRLNTIDPAKLSLGLTWQSANLNHRVELIGTAIARQDDIAPSATAAFESPGTGLVDLYWSWQLSPQWRVDASANNLTDRRWWAWSSVRGMAANAREIDLATQPGRTYGLQLAWHW</sequence>
<evidence type="ECO:0000256" key="6">
    <source>
        <dbReference type="ARBA" id="ARBA00022729"/>
    </source>
</evidence>
<keyword evidence="3 11" id="KW-0813">Transport</keyword>
<dbReference type="OrthoDB" id="9764669at2"/>
<dbReference type="GO" id="GO:0044718">
    <property type="term" value="P:siderophore transmembrane transport"/>
    <property type="evidence" value="ECO:0007669"/>
    <property type="project" value="TreeGrafter"/>
</dbReference>
<evidence type="ECO:0000313" key="15">
    <source>
        <dbReference type="EMBL" id="AVP98163.1"/>
    </source>
</evidence>
<comment type="subcellular location">
    <subcellularLocation>
        <location evidence="1 11">Cell outer membrane</location>
        <topology evidence="1 11">Multi-pass membrane protein</topology>
    </subcellularLocation>
</comment>
<gene>
    <name evidence="15" type="ORF">C7S18_13600</name>
</gene>
<dbReference type="AlphaFoldDB" id="A0A2P1PTJ7"/>
<evidence type="ECO:0000256" key="7">
    <source>
        <dbReference type="ARBA" id="ARBA00023077"/>
    </source>
</evidence>
<protein>
    <recommendedName>
        <fullName evidence="17">TonB-dependent hemoglobin/transferrin/lactoferrin family receptor</fullName>
    </recommendedName>
</protein>
<evidence type="ECO:0000256" key="2">
    <source>
        <dbReference type="ARBA" id="ARBA00008143"/>
    </source>
</evidence>
<dbReference type="InterPro" id="IPR000531">
    <property type="entry name" value="Beta-barrel_TonB"/>
</dbReference>
<accession>A0A2P1PTJ7</accession>
<dbReference type="GO" id="GO:0009279">
    <property type="term" value="C:cell outer membrane"/>
    <property type="evidence" value="ECO:0007669"/>
    <property type="project" value="UniProtKB-SubCell"/>
</dbReference>
<dbReference type="NCBIfam" id="TIGR01786">
    <property type="entry name" value="TonB-hemlactrns"/>
    <property type="match status" value="1"/>
</dbReference>
<dbReference type="NCBIfam" id="TIGR01785">
    <property type="entry name" value="TonB-hemin"/>
    <property type="match status" value="1"/>
</dbReference>
<dbReference type="KEGG" id="xba:C7S18_13600"/>
<evidence type="ECO:0000256" key="11">
    <source>
        <dbReference type="PROSITE-ProRule" id="PRU01360"/>
    </source>
</evidence>
<dbReference type="InterPro" id="IPR037066">
    <property type="entry name" value="Plug_dom_sf"/>
</dbReference>
<proteinExistence type="inferred from homology"/>
<evidence type="ECO:0000256" key="4">
    <source>
        <dbReference type="ARBA" id="ARBA00022452"/>
    </source>
</evidence>
<dbReference type="PROSITE" id="PS52016">
    <property type="entry name" value="TONB_DEPENDENT_REC_3"/>
    <property type="match status" value="1"/>
</dbReference>
<dbReference type="Pfam" id="PF07715">
    <property type="entry name" value="Plug"/>
    <property type="match status" value="1"/>
</dbReference>
<keyword evidence="9" id="KW-0675">Receptor</keyword>
<keyword evidence="6" id="KW-0732">Signal</keyword>
<evidence type="ECO:0000259" key="13">
    <source>
        <dbReference type="Pfam" id="PF00593"/>
    </source>
</evidence>
<keyword evidence="10 11" id="KW-0998">Cell outer membrane</keyword>
<reference evidence="15 16" key="2">
    <citation type="submission" date="2018-03" db="EMBL/GenBank/DDBJ databases">
        <authorList>
            <person name="Keele B.F."/>
        </authorList>
    </citation>
    <scope>NUCLEOTIDE SEQUENCE [LARGE SCALE GENOMIC DNA]</scope>
    <source>
        <strain evidence="15 16">D13</strain>
    </source>
</reference>
<evidence type="ECO:0000256" key="8">
    <source>
        <dbReference type="ARBA" id="ARBA00023136"/>
    </source>
</evidence>
<dbReference type="CDD" id="cd01347">
    <property type="entry name" value="ligand_gated_channel"/>
    <property type="match status" value="1"/>
</dbReference>
<dbReference type="GO" id="GO:0015344">
    <property type="term" value="F:siderophore uptake transmembrane transporter activity"/>
    <property type="evidence" value="ECO:0007669"/>
    <property type="project" value="TreeGrafter"/>
</dbReference>
<name>A0A2P1PTJ7_9GAMM</name>
<dbReference type="Gene3D" id="2.40.170.20">
    <property type="entry name" value="TonB-dependent receptor, beta-barrel domain"/>
    <property type="match status" value="1"/>
</dbReference>
<feature type="domain" description="TonB-dependent receptor plug" evidence="14">
    <location>
        <begin position="62"/>
        <end position="172"/>
    </location>
</feature>
<comment type="similarity">
    <text evidence="2">Belongs to the TonB-dependent receptor family. Hemoglobin/haptoglobin binding protein subfamily.</text>
</comment>
<dbReference type="Gene3D" id="2.170.130.10">
    <property type="entry name" value="TonB-dependent receptor, plug domain"/>
    <property type="match status" value="1"/>
</dbReference>
<evidence type="ECO:0000256" key="10">
    <source>
        <dbReference type="ARBA" id="ARBA00023237"/>
    </source>
</evidence>
<dbReference type="EMBL" id="CP027860">
    <property type="protein sequence ID" value="AVP98163.1"/>
    <property type="molecule type" value="Genomic_DNA"/>
</dbReference>
<dbReference type="Pfam" id="PF00593">
    <property type="entry name" value="TonB_dep_Rec_b-barrel"/>
    <property type="match status" value="1"/>
</dbReference>
<keyword evidence="4 11" id="KW-1134">Transmembrane beta strand</keyword>
<dbReference type="PANTHER" id="PTHR30069">
    <property type="entry name" value="TONB-DEPENDENT OUTER MEMBRANE RECEPTOR"/>
    <property type="match status" value="1"/>
</dbReference>
<dbReference type="SUPFAM" id="SSF56935">
    <property type="entry name" value="Porins"/>
    <property type="match status" value="1"/>
</dbReference>
<dbReference type="Proteomes" id="UP000241074">
    <property type="component" value="Chromosome"/>
</dbReference>
<dbReference type="InterPro" id="IPR011276">
    <property type="entry name" value="TonB_haem/Hb_rcpt"/>
</dbReference>
<dbReference type="InterPro" id="IPR036942">
    <property type="entry name" value="Beta-barrel_TonB_sf"/>
</dbReference>
<evidence type="ECO:0000313" key="16">
    <source>
        <dbReference type="Proteomes" id="UP000241074"/>
    </source>
</evidence>
<keyword evidence="8 11" id="KW-0472">Membrane</keyword>
<evidence type="ECO:0008006" key="17">
    <source>
        <dbReference type="Google" id="ProtNLM"/>
    </source>
</evidence>
<evidence type="ECO:0000256" key="9">
    <source>
        <dbReference type="ARBA" id="ARBA00023170"/>
    </source>
</evidence>
<dbReference type="PANTHER" id="PTHR30069:SF29">
    <property type="entry name" value="HEMOGLOBIN AND HEMOGLOBIN-HAPTOGLOBIN-BINDING PROTEIN 1-RELATED"/>
    <property type="match status" value="1"/>
</dbReference>